<evidence type="ECO:0008006" key="2">
    <source>
        <dbReference type="Google" id="ProtNLM"/>
    </source>
</evidence>
<gene>
    <name evidence="1" type="ORF">METZ01_LOCUS2707</name>
</gene>
<reference evidence="1" key="1">
    <citation type="submission" date="2018-05" db="EMBL/GenBank/DDBJ databases">
        <authorList>
            <person name="Lanie J.A."/>
            <person name="Ng W.-L."/>
            <person name="Kazmierczak K.M."/>
            <person name="Andrzejewski T.M."/>
            <person name="Davidsen T.M."/>
            <person name="Wayne K.J."/>
            <person name="Tettelin H."/>
            <person name="Glass J.I."/>
            <person name="Rusch D."/>
            <person name="Podicherti R."/>
            <person name="Tsui H.-C.T."/>
            <person name="Winkler M.E."/>
        </authorList>
    </citation>
    <scope>NUCLEOTIDE SEQUENCE</scope>
</reference>
<dbReference type="Pfam" id="PF13489">
    <property type="entry name" value="Methyltransf_23"/>
    <property type="match status" value="1"/>
</dbReference>
<name>A0A381N8F7_9ZZZZ</name>
<dbReference type="EMBL" id="UINC01000139">
    <property type="protein sequence ID" value="SUZ49853.1"/>
    <property type="molecule type" value="Genomic_DNA"/>
</dbReference>
<dbReference type="SUPFAM" id="SSF53335">
    <property type="entry name" value="S-adenosyl-L-methionine-dependent methyltransferases"/>
    <property type="match status" value="1"/>
</dbReference>
<organism evidence="1">
    <name type="scientific">marine metagenome</name>
    <dbReference type="NCBI Taxonomy" id="408172"/>
    <lineage>
        <taxon>unclassified sequences</taxon>
        <taxon>metagenomes</taxon>
        <taxon>ecological metagenomes</taxon>
    </lineage>
</organism>
<proteinExistence type="predicted"/>
<evidence type="ECO:0000313" key="1">
    <source>
        <dbReference type="EMBL" id="SUZ49853.1"/>
    </source>
</evidence>
<dbReference type="CDD" id="cd02440">
    <property type="entry name" value="AdoMet_MTases"/>
    <property type="match status" value="1"/>
</dbReference>
<accession>A0A381N8F7</accession>
<protein>
    <recommendedName>
        <fullName evidence="2">Methyltransferase type 11 domain-containing protein</fullName>
    </recommendedName>
</protein>
<dbReference type="InterPro" id="IPR029063">
    <property type="entry name" value="SAM-dependent_MTases_sf"/>
</dbReference>
<dbReference type="Gene3D" id="3.40.50.150">
    <property type="entry name" value="Vaccinia Virus protein VP39"/>
    <property type="match status" value="1"/>
</dbReference>
<dbReference type="PANTHER" id="PTHR43861">
    <property type="entry name" value="TRANS-ACONITATE 2-METHYLTRANSFERASE-RELATED"/>
    <property type="match status" value="1"/>
</dbReference>
<sequence length="291" mass="33304">MESIGCIVCGNRKTTPYIEVLDRLSQNSETFQLVKCDCNFVFLNPRPTAGEISTYYNSTEYDPHNVKKNDKWGRLYKCVQKATLRWKFSKIASFYSNGKLLDIGGGNGEFTSFMALKGWDVVLQDNISNLNGINGSKGVRKVENLQMIKSTEHFNVITLWHSLEHIHNIEELFSNLNRMLTIDGILLIAVPNLKAPENTFYSTNWAPFDAPRHLYHFQLETLDNLMKKSNFKIVRKYSLFQDTPYNILLSMAKFTPFQFIKGIFVLCYSIIVTLLNGPDQSSSLLVICKKA</sequence>
<dbReference type="AlphaFoldDB" id="A0A381N8F7"/>